<feature type="region of interest" description="Disordered" evidence="1">
    <location>
        <begin position="1"/>
        <end position="21"/>
    </location>
</feature>
<dbReference type="OrthoDB" id="438427at2759"/>
<proteinExistence type="predicted"/>
<feature type="non-terminal residue" evidence="2">
    <location>
        <position position="101"/>
    </location>
</feature>
<reference evidence="2" key="1">
    <citation type="submission" date="2021-02" db="EMBL/GenBank/DDBJ databases">
        <authorList>
            <person name="Dougan E. K."/>
            <person name="Rhodes N."/>
            <person name="Thang M."/>
            <person name="Chan C."/>
        </authorList>
    </citation>
    <scope>NUCLEOTIDE SEQUENCE</scope>
</reference>
<evidence type="ECO:0000313" key="4">
    <source>
        <dbReference type="EMBL" id="CAE8672789.1"/>
    </source>
</evidence>
<comment type="caution">
    <text evidence="2">The sequence shown here is derived from an EMBL/GenBank/DDBJ whole genome shotgun (WGS) entry which is preliminary data.</text>
</comment>
<sequence length="101" mass="11288">AGSAGSATGSLPRRLEGVPDRQLSPAAAKIIQEIDEDLLENFDASEEKRKVLMRKYLMRWHPDKNAAEDKETATEVIQYLNSKKVWFLESAAYPETAPLLA</sequence>
<keyword evidence="5" id="KW-1185">Reference proteome</keyword>
<protein>
    <recommendedName>
        <fullName evidence="6">J domain-containing protein</fullName>
    </recommendedName>
</protein>
<evidence type="ECO:0000313" key="5">
    <source>
        <dbReference type="Proteomes" id="UP000654075"/>
    </source>
</evidence>
<dbReference type="EMBL" id="CAJNNW010024492">
    <property type="protein sequence ID" value="CAE8672789.1"/>
    <property type="molecule type" value="Genomic_DNA"/>
</dbReference>
<name>A0A813ELI7_POLGL</name>
<evidence type="ECO:0000313" key="3">
    <source>
        <dbReference type="EMBL" id="CAE8620777.1"/>
    </source>
</evidence>
<evidence type="ECO:0000313" key="2">
    <source>
        <dbReference type="EMBL" id="CAE8601524.1"/>
    </source>
</evidence>
<dbReference type="AlphaFoldDB" id="A0A813ELI7"/>
<evidence type="ECO:0000256" key="1">
    <source>
        <dbReference type="SAM" id="MobiDB-lite"/>
    </source>
</evidence>
<dbReference type="SUPFAM" id="SSF46565">
    <property type="entry name" value="Chaperone J-domain"/>
    <property type="match status" value="1"/>
</dbReference>
<dbReference type="Proteomes" id="UP000626109">
    <property type="component" value="Unassembled WGS sequence"/>
</dbReference>
<gene>
    <name evidence="2" type="ORF">PGLA1383_LOCUS19820</name>
    <name evidence="3" type="ORF">PGLA1383_LOCUS38312</name>
    <name evidence="4" type="ORF">PGLA2088_LOCUS18231</name>
</gene>
<dbReference type="Proteomes" id="UP000654075">
    <property type="component" value="Unassembled WGS sequence"/>
</dbReference>
<dbReference type="EMBL" id="CAJNNV010027585">
    <property type="protein sequence ID" value="CAE8620777.1"/>
    <property type="molecule type" value="Genomic_DNA"/>
</dbReference>
<evidence type="ECO:0008006" key="6">
    <source>
        <dbReference type="Google" id="ProtNLM"/>
    </source>
</evidence>
<accession>A0A813ELI7</accession>
<dbReference type="InterPro" id="IPR036869">
    <property type="entry name" value="J_dom_sf"/>
</dbReference>
<dbReference type="EMBL" id="CAJNNV010013251">
    <property type="protein sequence ID" value="CAE8601524.1"/>
    <property type="molecule type" value="Genomic_DNA"/>
</dbReference>
<dbReference type="Gene3D" id="1.10.287.110">
    <property type="entry name" value="DnaJ domain"/>
    <property type="match status" value="1"/>
</dbReference>
<organism evidence="2 5">
    <name type="scientific">Polarella glacialis</name>
    <name type="common">Dinoflagellate</name>
    <dbReference type="NCBI Taxonomy" id="89957"/>
    <lineage>
        <taxon>Eukaryota</taxon>
        <taxon>Sar</taxon>
        <taxon>Alveolata</taxon>
        <taxon>Dinophyceae</taxon>
        <taxon>Suessiales</taxon>
        <taxon>Suessiaceae</taxon>
        <taxon>Polarella</taxon>
    </lineage>
</organism>